<dbReference type="GO" id="GO:0000124">
    <property type="term" value="C:SAGA complex"/>
    <property type="evidence" value="ECO:0007669"/>
    <property type="project" value="TreeGrafter"/>
</dbReference>
<dbReference type="OrthoDB" id="10264870at2759"/>
<comment type="subcellular location">
    <subcellularLocation>
        <location evidence="2">Nucleus</location>
    </subcellularLocation>
</comment>
<keyword evidence="5" id="KW-0805">Transcription regulation</keyword>
<evidence type="ECO:0000256" key="9">
    <source>
        <dbReference type="SAM" id="MobiDB-lite"/>
    </source>
</evidence>
<dbReference type="AlphaFoldDB" id="A0A3N0YPP6"/>
<keyword evidence="11" id="KW-1185">Reference proteome</keyword>
<gene>
    <name evidence="10" type="ORF">DPX16_3125</name>
</gene>
<organism evidence="10 11">
    <name type="scientific">Anabarilius grahami</name>
    <name type="common">Kanglang fish</name>
    <name type="synonym">Barilius grahami</name>
    <dbReference type="NCBI Taxonomy" id="495550"/>
    <lineage>
        <taxon>Eukaryota</taxon>
        <taxon>Metazoa</taxon>
        <taxon>Chordata</taxon>
        <taxon>Craniata</taxon>
        <taxon>Vertebrata</taxon>
        <taxon>Euteleostomi</taxon>
        <taxon>Actinopterygii</taxon>
        <taxon>Neopterygii</taxon>
        <taxon>Teleostei</taxon>
        <taxon>Ostariophysi</taxon>
        <taxon>Cypriniformes</taxon>
        <taxon>Xenocyprididae</taxon>
        <taxon>Xenocypridinae</taxon>
        <taxon>Xenocypridinae incertae sedis</taxon>
        <taxon>Anabarilius</taxon>
    </lineage>
</organism>
<dbReference type="PANTHER" id="PTHR21277:SF5">
    <property type="entry name" value="TRANSCRIPTIONAL ADAPTER 1"/>
    <property type="match status" value="1"/>
</dbReference>
<evidence type="ECO:0000313" key="11">
    <source>
        <dbReference type="Proteomes" id="UP000281406"/>
    </source>
</evidence>
<evidence type="ECO:0000256" key="4">
    <source>
        <dbReference type="ARBA" id="ARBA00018547"/>
    </source>
</evidence>
<evidence type="ECO:0000256" key="2">
    <source>
        <dbReference type="ARBA" id="ARBA00004123"/>
    </source>
</evidence>
<evidence type="ECO:0000256" key="6">
    <source>
        <dbReference type="ARBA" id="ARBA00023163"/>
    </source>
</evidence>
<accession>A0A3N0YPP6</accession>
<dbReference type="GO" id="GO:0006357">
    <property type="term" value="P:regulation of transcription by RNA polymerase II"/>
    <property type="evidence" value="ECO:0007669"/>
    <property type="project" value="TreeGrafter"/>
</dbReference>
<comment type="similarity">
    <text evidence="3">Belongs to the TADA1 family.</text>
</comment>
<evidence type="ECO:0000256" key="1">
    <source>
        <dbReference type="ARBA" id="ARBA00003228"/>
    </source>
</evidence>
<dbReference type="GO" id="GO:0005634">
    <property type="term" value="C:nucleus"/>
    <property type="evidence" value="ECO:0007669"/>
    <property type="project" value="UniProtKB-SubCell"/>
</dbReference>
<feature type="region of interest" description="Disordered" evidence="9">
    <location>
        <begin position="1"/>
        <end position="26"/>
    </location>
</feature>
<feature type="compositionally biased region" description="Pro residues" evidence="9">
    <location>
        <begin position="110"/>
        <end position="127"/>
    </location>
</feature>
<comment type="function">
    <text evidence="1">Probably involved in transcriptional regulation.</text>
</comment>
<dbReference type="InterPro" id="IPR024738">
    <property type="entry name" value="Hfi1/Tada1"/>
</dbReference>
<name>A0A3N0YPP6_ANAGA</name>
<comment type="caution">
    <text evidence="10">The sequence shown here is derived from an EMBL/GenBank/DDBJ whole genome shotgun (WGS) entry which is preliminary data.</text>
</comment>
<protein>
    <recommendedName>
        <fullName evidence="4">Transcriptional adapter 1</fullName>
    </recommendedName>
    <alternativeName>
        <fullName evidence="8">Transcriptional adapter 1-like protein</fullName>
    </alternativeName>
</protein>
<dbReference type="EMBL" id="RJVU01032974">
    <property type="protein sequence ID" value="ROL48134.1"/>
    <property type="molecule type" value="Genomic_DNA"/>
</dbReference>
<feature type="region of interest" description="Disordered" evidence="9">
    <location>
        <begin position="104"/>
        <end position="132"/>
    </location>
</feature>
<proteinExistence type="inferred from homology"/>
<reference evidence="10 11" key="1">
    <citation type="submission" date="2018-10" db="EMBL/GenBank/DDBJ databases">
        <title>Genome assembly for a Yunnan-Guizhou Plateau 3E fish, Anabarilius grahami (Regan), and its evolutionary and genetic applications.</title>
        <authorList>
            <person name="Jiang W."/>
        </authorList>
    </citation>
    <scope>NUCLEOTIDE SEQUENCE [LARGE SCALE GENOMIC DNA]</scope>
    <source>
        <strain evidence="10">AG-KIZ</strain>
        <tissue evidence="10">Muscle</tissue>
    </source>
</reference>
<sequence>MRRMRASHRFQPQNPLQAAQAFSPREAEDEELRLSAQTLLLPTRGQMEARMMVSAFEMGLDNVNEDAVSGLLCALEVHLKDIITALVSRRKAYRLRDGHFPYAFGSDVTPRPPPPSASLPAGPPPQVSPDDAEQQAALLLACSGDSVPPPLPPISVYDLLEALQVQRRVMPSHSMYALNMERILARLWHPSHEELEQDRIHRQHLASRDSLMVS</sequence>
<dbReference type="Proteomes" id="UP000281406">
    <property type="component" value="Unassembled WGS sequence"/>
</dbReference>
<dbReference type="CDD" id="cd22934">
    <property type="entry name" value="HFD_TADA1"/>
    <property type="match status" value="1"/>
</dbReference>
<evidence type="ECO:0000256" key="3">
    <source>
        <dbReference type="ARBA" id="ARBA00010314"/>
    </source>
</evidence>
<dbReference type="PANTHER" id="PTHR21277">
    <property type="entry name" value="TRANSCRIPTIONAL ADAPTER 1"/>
    <property type="match status" value="1"/>
</dbReference>
<keyword evidence="7" id="KW-0539">Nucleus</keyword>
<keyword evidence="6" id="KW-0804">Transcription</keyword>
<evidence type="ECO:0000313" key="10">
    <source>
        <dbReference type="EMBL" id="ROL48134.1"/>
    </source>
</evidence>
<dbReference type="GO" id="GO:0003713">
    <property type="term" value="F:transcription coactivator activity"/>
    <property type="evidence" value="ECO:0007669"/>
    <property type="project" value="TreeGrafter"/>
</dbReference>
<evidence type="ECO:0000256" key="7">
    <source>
        <dbReference type="ARBA" id="ARBA00023242"/>
    </source>
</evidence>
<evidence type="ECO:0000256" key="8">
    <source>
        <dbReference type="ARBA" id="ARBA00029595"/>
    </source>
</evidence>
<evidence type="ECO:0000256" key="5">
    <source>
        <dbReference type="ARBA" id="ARBA00023015"/>
    </source>
</evidence>